<keyword evidence="2" id="KW-0288">FMN</keyword>
<dbReference type="SUPFAM" id="SSF52343">
    <property type="entry name" value="Ferredoxin reductase-like, C-terminal NADP-linked domain"/>
    <property type="match status" value="1"/>
</dbReference>
<dbReference type="SUPFAM" id="SSF63380">
    <property type="entry name" value="Riboflavin synthase domain-like"/>
    <property type="match status" value="1"/>
</dbReference>
<dbReference type="InterPro" id="IPR029039">
    <property type="entry name" value="Flavoprotein-like_sf"/>
</dbReference>
<sequence length="819" mass="88412">MLRSVLFQLHWCLGITAGLVLAVMGVTGALMSFEPEVLAAFNPGVVKVVPTSAPLPAPALLARFKAQRPTAKISRLVVERDSTRAAAVTFTLRRSKERRRSFLDPATGALLGAPRGEGFYGVVEDLHRWLALPGQGNGWGRQITGFAALSLIYFALSGLYLRWPRRPLDWRNWLVIDGRMTGRNLYRALHAVVGGWVLVFYLISAATGLWWSYDWYRSGVQQLLAVERGHEAGGRTDKAVEVDWSRAWDSFARVSAGHRYESVTASSRAGAAVQFRAKLPDARHDRVSDEIVIDSRSGRIVSDRRYADRRWGEDIVTSVYEIHRGAYFGIVGRVAIMLASLTMPLFTITGFLLYFARRRRKRALAAVAPVAAAADTATTLVAFASQTGTAERIARLTAQALPGAAALPVAALDAATLARAERLFVVASTYGEGEPPDAARGFARAMAAPPPDLSHLSYAVLALGDREYRDFCAFGQRIDHWLHGAGAVRLLETIAVDGEDADAQRQWQQQLAGLGARTDQPDWAPAPMTDWRLVERRLLNPGSAGGAAWHVALKPVGGPAIWEAGDILEVLPEQDRARVDAFMRANGLADTPEMRATLRTRLLPAQVSGAVAPETLPPLPHREYSIASVPESGQVELIVRACRAADGFAGLGSGWLTAGLPVHGSVRARIRSNPAFHAPADPATPLILIGNGTGLAGLLAHLRQRAISDGAPAWLFFGERHPAHDDLHANVRARLAVLGILAETTTAWSRLGDGPRYVQDAVTAAADRIASAIEAGAAIYVCGSINGMAPGVHGALAGIVGEDVLERMLAEGRYRRDIY</sequence>
<evidence type="ECO:0000313" key="7">
    <source>
        <dbReference type="EMBL" id="MBB5724154.1"/>
    </source>
</evidence>
<dbReference type="PRINTS" id="PR00371">
    <property type="entry name" value="FPNCR"/>
</dbReference>
<keyword evidence="1" id="KW-0285">Flavoprotein</keyword>
<evidence type="ECO:0000256" key="3">
    <source>
        <dbReference type="ARBA" id="ARBA00022982"/>
    </source>
</evidence>
<organism evidence="7 8">
    <name type="scientific">Sphingomonas endophytica</name>
    <dbReference type="NCBI Taxonomy" id="869719"/>
    <lineage>
        <taxon>Bacteria</taxon>
        <taxon>Pseudomonadati</taxon>
        <taxon>Pseudomonadota</taxon>
        <taxon>Alphaproteobacteria</taxon>
        <taxon>Sphingomonadales</taxon>
        <taxon>Sphingomonadaceae</taxon>
        <taxon>Sphingomonas</taxon>
    </lineage>
</organism>
<gene>
    <name evidence="7" type="ORF">FHS97_000054</name>
</gene>
<keyword evidence="3" id="KW-0249">Electron transport</keyword>
<feature type="domain" description="FAD-binding FR-type" evidence="6">
    <location>
        <begin position="526"/>
        <end position="679"/>
    </location>
</feature>
<dbReference type="InterPro" id="IPR039261">
    <property type="entry name" value="FNR_nucleotide-bd"/>
</dbReference>
<name>A0ABR6N035_9SPHN</name>
<dbReference type="InterPro" id="IPR017927">
    <property type="entry name" value="FAD-bd_FR_type"/>
</dbReference>
<protein>
    <submittedName>
        <fullName evidence="7">Sulfite reductase (NADPH) flavoprotein alpha-component</fullName>
        <ecNumber evidence="7">1.8.1.2</ecNumber>
    </submittedName>
</protein>
<proteinExistence type="predicted"/>
<dbReference type="CDD" id="cd06200">
    <property type="entry name" value="SiR_like1"/>
    <property type="match status" value="1"/>
</dbReference>
<dbReference type="InterPro" id="IPR005625">
    <property type="entry name" value="PepSY-ass_TM"/>
</dbReference>
<dbReference type="EC" id="1.8.1.2" evidence="7"/>
<dbReference type="PANTHER" id="PTHR34219">
    <property type="entry name" value="IRON-REGULATED INNER MEMBRANE PROTEIN-RELATED"/>
    <property type="match status" value="1"/>
</dbReference>
<dbReference type="SUPFAM" id="SSF52218">
    <property type="entry name" value="Flavoproteins"/>
    <property type="match status" value="1"/>
</dbReference>
<dbReference type="PROSITE" id="PS50902">
    <property type="entry name" value="FLAVODOXIN_LIKE"/>
    <property type="match status" value="1"/>
</dbReference>
<keyword evidence="4" id="KW-1133">Transmembrane helix</keyword>
<keyword evidence="7" id="KW-0560">Oxidoreductase</keyword>
<dbReference type="Gene3D" id="3.40.50.360">
    <property type="match status" value="1"/>
</dbReference>
<dbReference type="GO" id="GO:0004783">
    <property type="term" value="F:sulfite reductase (NADPH) activity"/>
    <property type="evidence" value="ECO:0007669"/>
    <property type="project" value="UniProtKB-EC"/>
</dbReference>
<evidence type="ECO:0000256" key="4">
    <source>
        <dbReference type="SAM" id="Phobius"/>
    </source>
</evidence>
<dbReference type="InterPro" id="IPR001094">
    <property type="entry name" value="Flavdoxin-like"/>
</dbReference>
<feature type="transmembrane region" description="Helical" evidence="4">
    <location>
        <begin position="188"/>
        <end position="213"/>
    </location>
</feature>
<feature type="transmembrane region" description="Helical" evidence="4">
    <location>
        <begin position="363"/>
        <end position="384"/>
    </location>
</feature>
<dbReference type="Proteomes" id="UP000560131">
    <property type="component" value="Unassembled WGS sequence"/>
</dbReference>
<dbReference type="PROSITE" id="PS51384">
    <property type="entry name" value="FAD_FR"/>
    <property type="match status" value="1"/>
</dbReference>
<evidence type="ECO:0000256" key="2">
    <source>
        <dbReference type="ARBA" id="ARBA00022643"/>
    </source>
</evidence>
<dbReference type="Pfam" id="PF00258">
    <property type="entry name" value="Flavodoxin_1"/>
    <property type="match status" value="1"/>
</dbReference>
<keyword evidence="3" id="KW-0813">Transport</keyword>
<evidence type="ECO:0000256" key="1">
    <source>
        <dbReference type="ARBA" id="ARBA00022630"/>
    </source>
</evidence>
<dbReference type="EMBL" id="JACIJN010000001">
    <property type="protein sequence ID" value="MBB5724154.1"/>
    <property type="molecule type" value="Genomic_DNA"/>
</dbReference>
<keyword evidence="4" id="KW-0472">Membrane</keyword>
<evidence type="ECO:0000259" key="5">
    <source>
        <dbReference type="PROSITE" id="PS50902"/>
    </source>
</evidence>
<evidence type="ECO:0000259" key="6">
    <source>
        <dbReference type="PROSITE" id="PS51384"/>
    </source>
</evidence>
<dbReference type="Gene3D" id="3.40.50.80">
    <property type="entry name" value="Nucleotide-binding domain of ferredoxin-NADP reductase (FNR) module"/>
    <property type="match status" value="1"/>
</dbReference>
<keyword evidence="8" id="KW-1185">Reference proteome</keyword>
<dbReference type="PRINTS" id="PR00369">
    <property type="entry name" value="FLAVODOXIN"/>
</dbReference>
<dbReference type="Pfam" id="PF03929">
    <property type="entry name" value="PepSY_TM"/>
    <property type="match status" value="1"/>
</dbReference>
<dbReference type="InterPro" id="IPR008254">
    <property type="entry name" value="Flavodoxin/NO_synth"/>
</dbReference>
<dbReference type="InterPro" id="IPR017938">
    <property type="entry name" value="Riboflavin_synthase-like_b-brl"/>
</dbReference>
<reference evidence="7 8" key="1">
    <citation type="submission" date="2020-08" db="EMBL/GenBank/DDBJ databases">
        <title>Genomic Encyclopedia of Type Strains, Phase IV (KMG-IV): sequencing the most valuable type-strain genomes for metagenomic binning, comparative biology and taxonomic classification.</title>
        <authorList>
            <person name="Goeker M."/>
        </authorList>
    </citation>
    <scope>NUCLEOTIDE SEQUENCE [LARGE SCALE GENOMIC DNA]</scope>
    <source>
        <strain evidence="7 8">DSM 101535</strain>
    </source>
</reference>
<evidence type="ECO:0000313" key="8">
    <source>
        <dbReference type="Proteomes" id="UP000560131"/>
    </source>
</evidence>
<keyword evidence="4" id="KW-0812">Transmembrane</keyword>
<dbReference type="PANTHER" id="PTHR34219:SF3">
    <property type="entry name" value="BLL7967 PROTEIN"/>
    <property type="match status" value="1"/>
</dbReference>
<dbReference type="InterPro" id="IPR001709">
    <property type="entry name" value="Flavoprot_Pyr_Nucl_cyt_Rdtase"/>
</dbReference>
<feature type="transmembrane region" description="Helical" evidence="4">
    <location>
        <begin position="143"/>
        <end position="161"/>
    </location>
</feature>
<feature type="transmembrane region" description="Helical" evidence="4">
    <location>
        <begin position="12"/>
        <end position="33"/>
    </location>
</feature>
<feature type="transmembrane region" description="Helical" evidence="4">
    <location>
        <begin position="334"/>
        <end position="356"/>
    </location>
</feature>
<accession>A0ABR6N035</accession>
<dbReference type="Gene3D" id="2.40.30.10">
    <property type="entry name" value="Translation factors"/>
    <property type="match status" value="1"/>
</dbReference>
<comment type="caution">
    <text evidence="7">The sequence shown here is derived from an EMBL/GenBank/DDBJ whole genome shotgun (WGS) entry which is preliminary data.</text>
</comment>
<feature type="domain" description="Flavodoxin-like" evidence="5">
    <location>
        <begin position="379"/>
        <end position="512"/>
    </location>
</feature>
<dbReference type="RefSeq" id="WP_184032318.1">
    <property type="nucleotide sequence ID" value="NZ_BAABAR010000002.1"/>
</dbReference>